<dbReference type="Proteomes" id="UP000050795">
    <property type="component" value="Unassembled WGS sequence"/>
</dbReference>
<dbReference type="WBParaSite" id="TREG1_129670.1">
    <property type="protein sequence ID" value="TREG1_129670.1"/>
    <property type="gene ID" value="TREG1_129670"/>
</dbReference>
<protein>
    <recommendedName>
        <fullName evidence="1">SCP domain-containing protein</fullName>
    </recommendedName>
</protein>
<reference evidence="2" key="1">
    <citation type="submission" date="2022-06" db="EMBL/GenBank/DDBJ databases">
        <authorList>
            <person name="Berger JAMES D."/>
            <person name="Berger JAMES D."/>
        </authorList>
    </citation>
    <scope>NUCLEOTIDE SEQUENCE [LARGE SCALE GENOMIC DNA]</scope>
</reference>
<dbReference type="SUPFAM" id="SSF55797">
    <property type="entry name" value="PR-1-like"/>
    <property type="match status" value="1"/>
</dbReference>
<dbReference type="SMART" id="SM00198">
    <property type="entry name" value="SCP"/>
    <property type="match status" value="1"/>
</dbReference>
<dbReference type="Pfam" id="PF00188">
    <property type="entry name" value="CAP"/>
    <property type="match status" value="1"/>
</dbReference>
<sequence>MSCSNIIDGNISRFEMLAWNQELASQAKALSKTCRFGFNNPTSRKFHPVGQNIAAYQTVEQAMQEWFGEHKYYNFKNNKCSDSCGNYMQMAFANTTDIGCGVTKCPYSENFKYGLFIVCNYGPGANFHVRPFEAKNINEVCPVTASPSVQSGSGKWQATKGTTKFNGRNCYCYK</sequence>
<feature type="domain" description="SCP" evidence="1">
    <location>
        <begin position="1"/>
        <end position="129"/>
    </location>
</feature>
<keyword evidence="2" id="KW-1185">Reference proteome</keyword>
<dbReference type="InterPro" id="IPR001283">
    <property type="entry name" value="CRISP-related"/>
</dbReference>
<dbReference type="CDD" id="cd05380">
    <property type="entry name" value="CAP_euk"/>
    <property type="match status" value="1"/>
</dbReference>
<name>A0AA85J4L1_TRIRE</name>
<dbReference type="InterPro" id="IPR035940">
    <property type="entry name" value="CAP_sf"/>
</dbReference>
<reference evidence="3" key="2">
    <citation type="submission" date="2023-11" db="UniProtKB">
        <authorList>
            <consortium name="WormBaseParasite"/>
        </authorList>
    </citation>
    <scope>IDENTIFICATION</scope>
</reference>
<accession>A0AA85J4L1</accession>
<dbReference type="InterPro" id="IPR014044">
    <property type="entry name" value="CAP_dom"/>
</dbReference>
<dbReference type="Gene3D" id="3.40.33.10">
    <property type="entry name" value="CAP"/>
    <property type="match status" value="1"/>
</dbReference>
<proteinExistence type="predicted"/>
<organism evidence="2 3">
    <name type="scientific">Trichobilharzia regenti</name>
    <name type="common">Nasal bird schistosome</name>
    <dbReference type="NCBI Taxonomy" id="157069"/>
    <lineage>
        <taxon>Eukaryota</taxon>
        <taxon>Metazoa</taxon>
        <taxon>Spiralia</taxon>
        <taxon>Lophotrochozoa</taxon>
        <taxon>Platyhelminthes</taxon>
        <taxon>Trematoda</taxon>
        <taxon>Digenea</taxon>
        <taxon>Strigeidida</taxon>
        <taxon>Schistosomatoidea</taxon>
        <taxon>Schistosomatidae</taxon>
        <taxon>Trichobilharzia</taxon>
    </lineage>
</organism>
<evidence type="ECO:0000313" key="3">
    <source>
        <dbReference type="WBParaSite" id="TREG1_129670.1"/>
    </source>
</evidence>
<evidence type="ECO:0000259" key="1">
    <source>
        <dbReference type="SMART" id="SM00198"/>
    </source>
</evidence>
<dbReference type="PRINTS" id="PR00837">
    <property type="entry name" value="V5TPXLIKE"/>
</dbReference>
<evidence type="ECO:0000313" key="2">
    <source>
        <dbReference type="Proteomes" id="UP000050795"/>
    </source>
</evidence>
<dbReference type="AlphaFoldDB" id="A0AA85J4L1"/>
<dbReference type="PANTHER" id="PTHR10334">
    <property type="entry name" value="CYSTEINE-RICH SECRETORY PROTEIN-RELATED"/>
    <property type="match status" value="1"/>
</dbReference>